<evidence type="ECO:0000259" key="11">
    <source>
        <dbReference type="PROSITE" id="PS51471"/>
    </source>
</evidence>
<dbReference type="InterPro" id="IPR044861">
    <property type="entry name" value="IPNS-like_FE2OG_OXY"/>
</dbReference>
<evidence type="ECO:0000256" key="2">
    <source>
        <dbReference type="ARBA" id="ARBA00004918"/>
    </source>
</evidence>
<comment type="similarity">
    <text evidence="3 10">Belongs to the iron/ascorbate-dependent oxidoreductase family.</text>
</comment>
<organism evidence="12 13">
    <name type="scientific">Coffea arabica</name>
    <name type="common">Arabian coffee</name>
    <dbReference type="NCBI Taxonomy" id="13443"/>
    <lineage>
        <taxon>Eukaryota</taxon>
        <taxon>Viridiplantae</taxon>
        <taxon>Streptophyta</taxon>
        <taxon>Embryophyta</taxon>
        <taxon>Tracheophyta</taxon>
        <taxon>Spermatophyta</taxon>
        <taxon>Magnoliopsida</taxon>
        <taxon>eudicotyledons</taxon>
        <taxon>Gunneridae</taxon>
        <taxon>Pentapetalae</taxon>
        <taxon>asterids</taxon>
        <taxon>lamiids</taxon>
        <taxon>Gentianales</taxon>
        <taxon>Rubiaceae</taxon>
        <taxon>Ixoroideae</taxon>
        <taxon>Gardenieae complex</taxon>
        <taxon>Bertiereae - Coffeeae clade</taxon>
        <taxon>Coffeeae</taxon>
        <taxon>Coffea</taxon>
    </lineage>
</organism>
<keyword evidence="6" id="KW-0223">Dioxygenase</keyword>
<feature type="domain" description="Fe2OG dioxygenase" evidence="11">
    <location>
        <begin position="207"/>
        <end position="308"/>
    </location>
</feature>
<gene>
    <name evidence="13 14" type="primary">LOC113703809</name>
</gene>
<evidence type="ECO:0000256" key="8">
    <source>
        <dbReference type="ARBA" id="ARBA00023004"/>
    </source>
</evidence>
<comment type="catalytic activity">
    <reaction evidence="9">
        <text>(E)-feruloyl-CoA + 2-oxoglutarate + O2 = (E)-6-hydroxyferuloyl-CoA + succinate + CO2</text>
        <dbReference type="Rhea" id="RHEA:57856"/>
        <dbReference type="ChEBI" id="CHEBI:15379"/>
        <dbReference type="ChEBI" id="CHEBI:16526"/>
        <dbReference type="ChEBI" id="CHEBI:16810"/>
        <dbReference type="ChEBI" id="CHEBI:30031"/>
        <dbReference type="ChEBI" id="CHEBI:87305"/>
        <dbReference type="ChEBI" id="CHEBI:142390"/>
        <dbReference type="EC" id="1.14.11.61"/>
    </reaction>
</comment>
<keyword evidence="12" id="KW-1185">Reference proteome</keyword>
<dbReference type="GeneID" id="113703809"/>
<dbReference type="GO" id="GO:0016706">
    <property type="term" value="F:2-oxoglutarate-dependent dioxygenase activity"/>
    <property type="evidence" value="ECO:0007669"/>
    <property type="project" value="UniProtKB-ARBA"/>
</dbReference>
<accession>A0A6P6TRI1</accession>
<reference evidence="12" key="1">
    <citation type="journal article" date="2025" name="Foods">
        <title>Unveiling the Microbial Signatures of Arabica Coffee Cherries: Insights into Ripeness Specific Diversity, Functional Traits, and Implications for Quality and Safety.</title>
        <authorList>
            <consortium name="RefSeq"/>
            <person name="Tenea G.N."/>
            <person name="Cifuentes V."/>
            <person name="Reyes P."/>
            <person name="Cevallos-Vallejos M."/>
        </authorList>
    </citation>
    <scope>NUCLEOTIDE SEQUENCE [LARGE SCALE GENOMIC DNA]</scope>
</reference>
<dbReference type="PANTHER" id="PTHR10209:SF591">
    <property type="entry name" value="2OG-FE(II) OXYGENASE FAMILY OXIDOREDUCTASE"/>
    <property type="match status" value="1"/>
</dbReference>
<dbReference type="Gene3D" id="2.60.120.330">
    <property type="entry name" value="B-lactam Antibiotic, Isopenicillin N Synthase, Chain"/>
    <property type="match status" value="1"/>
</dbReference>
<evidence type="ECO:0000256" key="3">
    <source>
        <dbReference type="ARBA" id="ARBA00008056"/>
    </source>
</evidence>
<dbReference type="GO" id="GO:0046872">
    <property type="term" value="F:metal ion binding"/>
    <property type="evidence" value="ECO:0007669"/>
    <property type="project" value="UniProtKB-KW"/>
</dbReference>
<dbReference type="FunFam" id="2.60.120.330:FF:000023">
    <property type="entry name" value="Feruloyl CoA ortho-hydroxylase 1"/>
    <property type="match status" value="1"/>
</dbReference>
<dbReference type="RefSeq" id="XP_027081093.1">
    <property type="nucleotide sequence ID" value="XM_027225292.1"/>
</dbReference>
<comment type="cofactor">
    <cofactor evidence="1">
        <name>L-ascorbate</name>
        <dbReference type="ChEBI" id="CHEBI:38290"/>
    </cofactor>
</comment>
<dbReference type="InterPro" id="IPR027443">
    <property type="entry name" value="IPNS-like_sf"/>
</dbReference>
<evidence type="ECO:0000313" key="13">
    <source>
        <dbReference type="RefSeq" id="XP_027081093.1"/>
    </source>
</evidence>
<reference evidence="13" key="2">
    <citation type="submission" date="2025-04" db="UniProtKB">
        <authorList>
            <consortium name="RefSeq"/>
        </authorList>
    </citation>
    <scope>IDENTIFICATION</scope>
    <source>
        <tissue evidence="13 14">Leaves</tissue>
    </source>
</reference>
<dbReference type="PROSITE" id="PS51471">
    <property type="entry name" value="FE2OG_OXY"/>
    <property type="match status" value="1"/>
</dbReference>
<keyword evidence="8 10" id="KW-0408">Iron</keyword>
<dbReference type="Proteomes" id="UP001652660">
    <property type="component" value="Chromosome 1e"/>
</dbReference>
<dbReference type="InterPro" id="IPR005123">
    <property type="entry name" value="Oxoglu/Fe-dep_dioxygenase_dom"/>
</dbReference>
<sequence length="357" mass="40200">MSAESIEFEHTDVVDFAVKQGNGVNGLSKLGLKSIPHRYILPPEERLNQNQIVLEDSIPIIDVSNWGDPEVAASICEAAAKWGFFQIINHGIPLEVLEDVLEAGHKFFELPNEERRKYLKENSPTPTVQLKTGFSPLAGKVFEWKDYLVHHYVPDNVSSDLWPSVSKDQVLEYMKWAKPVIKKLVEVLLQGLNVKEFDESQESQLIDRTTISLIHYPMCPSPELACGARRHSDISSITILLQDDVGGLYVKGTTADQWIHVSPVKGALAVNIGDILQIASNDRYKSIEHQVIVNGRRNRVSVPIFVSPAADTVVGPFPQSLENGKKPIYKHVIYSDYLNYFLSKRDDRKQTIEFAKI</sequence>
<evidence type="ECO:0000256" key="6">
    <source>
        <dbReference type="ARBA" id="ARBA00022964"/>
    </source>
</evidence>
<protein>
    <recommendedName>
        <fullName evidence="4">feruloyl-CoA 6-hydroxylase</fullName>
        <ecNumber evidence="4">1.14.11.61</ecNumber>
    </recommendedName>
</protein>
<name>A0A6P6TRI1_COFAR</name>
<dbReference type="EC" id="1.14.11.61" evidence="4"/>
<evidence type="ECO:0000256" key="5">
    <source>
        <dbReference type="ARBA" id="ARBA00022723"/>
    </source>
</evidence>
<dbReference type="InterPro" id="IPR026992">
    <property type="entry name" value="DIOX_N"/>
</dbReference>
<dbReference type="AlphaFoldDB" id="A0A6P6TRI1"/>
<comment type="pathway">
    <text evidence="2">Phenylpropanoid metabolism.</text>
</comment>
<dbReference type="Pfam" id="PF03171">
    <property type="entry name" value="2OG-FeII_Oxy"/>
    <property type="match status" value="1"/>
</dbReference>
<dbReference type="RefSeq" id="XP_071912261.1">
    <property type="nucleotide sequence ID" value="XM_072056160.1"/>
</dbReference>
<dbReference type="SUPFAM" id="SSF51197">
    <property type="entry name" value="Clavaminate synthase-like"/>
    <property type="match status" value="1"/>
</dbReference>
<evidence type="ECO:0000256" key="4">
    <source>
        <dbReference type="ARBA" id="ARBA00012885"/>
    </source>
</evidence>
<evidence type="ECO:0000313" key="14">
    <source>
        <dbReference type="RefSeq" id="XP_071912261.1"/>
    </source>
</evidence>
<dbReference type="GO" id="GO:0009805">
    <property type="term" value="P:coumarin biosynthetic process"/>
    <property type="evidence" value="ECO:0007669"/>
    <property type="project" value="UniProtKB-ARBA"/>
</dbReference>
<dbReference type="Pfam" id="PF14226">
    <property type="entry name" value="DIOX_N"/>
    <property type="match status" value="1"/>
</dbReference>
<keyword evidence="5 10" id="KW-0479">Metal-binding</keyword>
<evidence type="ECO:0000256" key="7">
    <source>
        <dbReference type="ARBA" id="ARBA00023002"/>
    </source>
</evidence>
<keyword evidence="7 10" id="KW-0560">Oxidoreductase</keyword>
<evidence type="ECO:0000313" key="12">
    <source>
        <dbReference type="Proteomes" id="UP001652660"/>
    </source>
</evidence>
<evidence type="ECO:0000256" key="1">
    <source>
        <dbReference type="ARBA" id="ARBA00001961"/>
    </source>
</evidence>
<proteinExistence type="inferred from homology"/>
<evidence type="ECO:0000256" key="10">
    <source>
        <dbReference type="RuleBase" id="RU003682"/>
    </source>
</evidence>
<evidence type="ECO:0000256" key="9">
    <source>
        <dbReference type="ARBA" id="ARBA00048503"/>
    </source>
</evidence>
<dbReference type="OrthoDB" id="288590at2759"/>
<dbReference type="PANTHER" id="PTHR10209">
    <property type="entry name" value="OXIDOREDUCTASE, 2OG-FE II OXYGENASE FAMILY PROTEIN"/>
    <property type="match status" value="1"/>
</dbReference>
<dbReference type="GO" id="GO:0002238">
    <property type="term" value="P:response to molecule of fungal origin"/>
    <property type="evidence" value="ECO:0007669"/>
    <property type="project" value="UniProtKB-ARBA"/>
</dbReference>